<protein>
    <recommendedName>
        <fullName evidence="5">Scaffolding protein</fullName>
    </recommendedName>
</protein>
<dbReference type="EMBL" id="LR797301">
    <property type="protein sequence ID" value="CAB4200440.1"/>
    <property type="molecule type" value="Genomic_DNA"/>
</dbReference>
<sequence>MNLTQPQAGPAPDAATPAPTGESFRDRMLSRLAAERTGPAPAVNAPTPLTSEPEDEEAAPVLEQLAEPDDSVEPEVEGDEITQLRAEIDRLSVREKELTADYTRKTQKIAEVRRKVDSDAETVRSTARFVASVIDAPIRQYESVPWAELQVQDPARYQTVRGQYEQAVGARNNFLQQIAAAEASQEEALESHRRQQAELSKDILRAQIPNWSNETYLELRQYAADSLGYEPAEFDQNTDYRLVLALHRAYRAEKAASTIKSVKREQKKAPPNAQNKPQVRSASGQFANAQQALRENPGNRDVARQMFQQKLAAERRN</sequence>
<reference evidence="2" key="1">
    <citation type="submission" date="2020-04" db="EMBL/GenBank/DDBJ databases">
        <authorList>
            <person name="Chiriac C."/>
            <person name="Salcher M."/>
            <person name="Ghai R."/>
            <person name="Kavagutti S V."/>
        </authorList>
    </citation>
    <scope>NUCLEOTIDE SEQUENCE</scope>
</reference>
<dbReference type="EMBL" id="LR796467">
    <property type="protein sequence ID" value="CAB4146704.1"/>
    <property type="molecule type" value="Genomic_DNA"/>
</dbReference>
<organism evidence="2">
    <name type="scientific">uncultured Caudovirales phage</name>
    <dbReference type="NCBI Taxonomy" id="2100421"/>
    <lineage>
        <taxon>Viruses</taxon>
        <taxon>Duplodnaviria</taxon>
        <taxon>Heunggongvirae</taxon>
        <taxon>Uroviricota</taxon>
        <taxon>Caudoviricetes</taxon>
        <taxon>Peduoviridae</taxon>
        <taxon>Maltschvirus</taxon>
        <taxon>Maltschvirus maltsch</taxon>
    </lineage>
</organism>
<feature type="region of interest" description="Disordered" evidence="1">
    <location>
        <begin position="1"/>
        <end position="59"/>
    </location>
</feature>
<evidence type="ECO:0008006" key="5">
    <source>
        <dbReference type="Google" id="ProtNLM"/>
    </source>
</evidence>
<accession>A0A6J5MJ47</accession>
<evidence type="ECO:0000313" key="2">
    <source>
        <dbReference type="EMBL" id="CAB4146704.1"/>
    </source>
</evidence>
<evidence type="ECO:0000313" key="4">
    <source>
        <dbReference type="EMBL" id="CAB4200440.1"/>
    </source>
</evidence>
<gene>
    <name evidence="3" type="ORF">UFOVP1008_45</name>
    <name evidence="4" type="ORF">UFOVP1352_49</name>
    <name evidence="2" type="ORF">UFOVP498_53</name>
</gene>
<evidence type="ECO:0000256" key="1">
    <source>
        <dbReference type="SAM" id="MobiDB-lite"/>
    </source>
</evidence>
<name>A0A6J5MJ47_9CAUD</name>
<proteinExistence type="predicted"/>
<dbReference type="EMBL" id="LR796954">
    <property type="protein sequence ID" value="CAB4177757.1"/>
    <property type="molecule type" value="Genomic_DNA"/>
</dbReference>
<evidence type="ECO:0000313" key="3">
    <source>
        <dbReference type="EMBL" id="CAB4177757.1"/>
    </source>
</evidence>
<feature type="compositionally biased region" description="Polar residues" evidence="1">
    <location>
        <begin position="272"/>
        <end position="293"/>
    </location>
</feature>
<feature type="compositionally biased region" description="Low complexity" evidence="1">
    <location>
        <begin position="1"/>
        <end position="21"/>
    </location>
</feature>
<feature type="region of interest" description="Disordered" evidence="1">
    <location>
        <begin position="258"/>
        <end position="317"/>
    </location>
</feature>